<accession>A0A7S4FS03</accession>
<reference evidence="2" key="1">
    <citation type="submission" date="2021-01" db="EMBL/GenBank/DDBJ databases">
        <authorList>
            <person name="Corre E."/>
            <person name="Pelletier E."/>
            <person name="Niang G."/>
            <person name="Scheremetjew M."/>
            <person name="Finn R."/>
            <person name="Kale V."/>
            <person name="Holt S."/>
            <person name="Cochrane G."/>
            <person name="Meng A."/>
            <person name="Brown T."/>
            <person name="Cohen L."/>
        </authorList>
    </citation>
    <scope>NUCLEOTIDE SEQUENCE</scope>
    <source>
        <strain evidence="2">CCMP1594</strain>
    </source>
</reference>
<protein>
    <submittedName>
        <fullName evidence="2">Uncharacterized protein</fullName>
    </submittedName>
</protein>
<evidence type="ECO:0000313" key="2">
    <source>
        <dbReference type="EMBL" id="CAE0812110.1"/>
    </source>
</evidence>
<dbReference type="AlphaFoldDB" id="A0A7S4FS03"/>
<dbReference type="EMBL" id="HBJA01065965">
    <property type="protein sequence ID" value="CAE0812110.1"/>
    <property type="molecule type" value="Transcribed_RNA"/>
</dbReference>
<gene>
    <name evidence="2" type="ORF">EGYM00163_LOCUS23260</name>
</gene>
<sequence length="107" mass="11737">MPLPPPEKGKGPSATFTLGGSPHHRPRGRLPRGQNAPFVCKFDRLPSHCESMECPSRIWLLFTRLWANEPQVAVEVVAPSAMAVQASLPQTRYAPSRTHGVFLCGGY</sequence>
<proteinExistence type="predicted"/>
<evidence type="ECO:0000256" key="1">
    <source>
        <dbReference type="SAM" id="MobiDB-lite"/>
    </source>
</evidence>
<feature type="region of interest" description="Disordered" evidence="1">
    <location>
        <begin position="1"/>
        <end position="33"/>
    </location>
</feature>
<name>A0A7S4FS03_9EUGL</name>
<organism evidence="2">
    <name type="scientific">Eutreptiella gymnastica</name>
    <dbReference type="NCBI Taxonomy" id="73025"/>
    <lineage>
        <taxon>Eukaryota</taxon>
        <taxon>Discoba</taxon>
        <taxon>Euglenozoa</taxon>
        <taxon>Euglenida</taxon>
        <taxon>Spirocuta</taxon>
        <taxon>Euglenophyceae</taxon>
        <taxon>Eutreptiales</taxon>
        <taxon>Eutreptiaceae</taxon>
        <taxon>Eutreptiella</taxon>
    </lineage>
</organism>